<dbReference type="InterPro" id="IPR038113">
    <property type="entry name" value="MITD1_C_sf"/>
</dbReference>
<dbReference type="Pfam" id="PF16565">
    <property type="entry name" value="MIT_C"/>
    <property type="match status" value="1"/>
</dbReference>
<dbReference type="Proteomes" id="UP000092443">
    <property type="component" value="Unplaced"/>
</dbReference>
<protein>
    <submittedName>
        <fullName evidence="3">Uncharacterized protein LOC119641352</fullName>
    </submittedName>
</protein>
<reference evidence="3" key="1">
    <citation type="submission" date="2025-08" db="UniProtKB">
        <authorList>
            <consortium name="RefSeq"/>
        </authorList>
    </citation>
    <scope>IDENTIFICATION</scope>
    <source>
        <tissue evidence="3">Whole body pupa</tissue>
    </source>
</reference>
<dbReference type="AlphaFoldDB" id="A0A9C5Z8E4"/>
<evidence type="ECO:0000313" key="2">
    <source>
        <dbReference type="Proteomes" id="UP000092443"/>
    </source>
</evidence>
<evidence type="ECO:0000313" key="3">
    <source>
        <dbReference type="RefSeq" id="XP_037895866.1"/>
    </source>
</evidence>
<feature type="domain" description="MITD1 C-terminal phospholipase D-like" evidence="1">
    <location>
        <begin position="95"/>
        <end position="236"/>
    </location>
</feature>
<dbReference type="Gene3D" id="3.30.870.30">
    <property type="entry name" value="MITD, C-terminal phospholipase D-like domain"/>
    <property type="match status" value="1"/>
</dbReference>
<gene>
    <name evidence="3" type="primary">LOC119641352</name>
</gene>
<accession>A0A9C5Z8E4</accession>
<dbReference type="InterPro" id="IPR032341">
    <property type="entry name" value="MITD1_C"/>
</dbReference>
<organism evidence="2 3">
    <name type="scientific">Glossina fuscipes</name>
    <dbReference type="NCBI Taxonomy" id="7396"/>
    <lineage>
        <taxon>Eukaryota</taxon>
        <taxon>Metazoa</taxon>
        <taxon>Ecdysozoa</taxon>
        <taxon>Arthropoda</taxon>
        <taxon>Hexapoda</taxon>
        <taxon>Insecta</taxon>
        <taxon>Pterygota</taxon>
        <taxon>Neoptera</taxon>
        <taxon>Endopterygota</taxon>
        <taxon>Diptera</taxon>
        <taxon>Brachycera</taxon>
        <taxon>Muscomorpha</taxon>
        <taxon>Hippoboscoidea</taxon>
        <taxon>Glossinidae</taxon>
        <taxon>Glossina</taxon>
    </lineage>
</organism>
<proteinExistence type="predicted"/>
<dbReference type="KEGG" id="gfs:119641352"/>
<dbReference type="GeneID" id="119641352"/>
<sequence length="252" mass="29906">MKKSWNVHQDLNYIVRAERCEKDGCILESQKLYEEGINKLRNSLKECINPSNQEFYKTKLKQFEQKAHMLNKHIEKAITKSQLVEQVFIPQDVRGHSFRKIFERFLNESVAEVHIYEPFMEIEQHFKNLVCFIEVLVKSCPNLQFIRLITKRDPRLTSHQLRIFQGLKGDLASGGVSFNHQFNSTVRESKIMFNNGMIIKSSRGLHIYHIQSSPYRLGSFDYDFLQCLKTEIRIYRTIPFRYSFNETDEELD</sequence>
<name>A0A9C5Z8E4_9MUSC</name>
<dbReference type="RefSeq" id="XP_037895866.1">
    <property type="nucleotide sequence ID" value="XM_038039938.1"/>
</dbReference>
<dbReference type="SUPFAM" id="SSF116846">
    <property type="entry name" value="MIT domain"/>
    <property type="match status" value="1"/>
</dbReference>
<evidence type="ECO:0000259" key="1">
    <source>
        <dbReference type="Pfam" id="PF16565"/>
    </source>
</evidence>
<keyword evidence="2" id="KW-1185">Reference proteome</keyword>
<dbReference type="Gene3D" id="1.20.58.80">
    <property type="entry name" value="Phosphotransferase system, lactose/cellobiose-type IIA subunit"/>
    <property type="match status" value="1"/>
</dbReference>
<dbReference type="InterPro" id="IPR036181">
    <property type="entry name" value="MIT_dom_sf"/>
</dbReference>